<reference evidence="3 4" key="1">
    <citation type="submission" date="2019-10" db="EMBL/GenBank/DDBJ databases">
        <authorList>
            <person name="Palmer J.M."/>
        </authorList>
    </citation>
    <scope>NUCLEOTIDE SEQUENCE [LARGE SCALE GENOMIC DNA]</scope>
    <source>
        <strain evidence="3 4">TWF730</strain>
    </source>
</reference>
<feature type="chain" id="PRO_5043575318" description="Inhibitor I9 domain-containing protein" evidence="1">
    <location>
        <begin position="19"/>
        <end position="121"/>
    </location>
</feature>
<name>A0AAV9TY23_9PEZI</name>
<evidence type="ECO:0000313" key="4">
    <source>
        <dbReference type="Proteomes" id="UP001373714"/>
    </source>
</evidence>
<evidence type="ECO:0000313" key="3">
    <source>
        <dbReference type="EMBL" id="KAK6331427.1"/>
    </source>
</evidence>
<organism evidence="3 4">
    <name type="scientific">Orbilia blumenaviensis</name>
    <dbReference type="NCBI Taxonomy" id="1796055"/>
    <lineage>
        <taxon>Eukaryota</taxon>
        <taxon>Fungi</taxon>
        <taxon>Dikarya</taxon>
        <taxon>Ascomycota</taxon>
        <taxon>Pezizomycotina</taxon>
        <taxon>Orbiliomycetes</taxon>
        <taxon>Orbiliales</taxon>
        <taxon>Orbiliaceae</taxon>
        <taxon>Orbilia</taxon>
    </lineage>
</organism>
<dbReference type="AlphaFoldDB" id="A0AAV9TY23"/>
<sequence length="121" mass="13095">MKPTTFLSTFLLFASIFAAPVAQAPSPTKSAVAAPTGDSAVSEYLIVMDDKEKRTWGEIFFEMGAKWPSIKAFETNQTNPFGDNMRAFTVKVTQAEADNIATMPNVVSVEKNGGVKMVGRV</sequence>
<feature type="domain" description="Inhibitor I9" evidence="2">
    <location>
        <begin position="78"/>
        <end position="116"/>
    </location>
</feature>
<proteinExistence type="predicted"/>
<accession>A0AAV9TY23</accession>
<keyword evidence="4" id="KW-1185">Reference proteome</keyword>
<dbReference type="Proteomes" id="UP001373714">
    <property type="component" value="Unassembled WGS sequence"/>
</dbReference>
<evidence type="ECO:0000256" key="1">
    <source>
        <dbReference type="SAM" id="SignalP"/>
    </source>
</evidence>
<dbReference type="EMBL" id="JAVHNS010000018">
    <property type="protein sequence ID" value="KAK6331427.1"/>
    <property type="molecule type" value="Genomic_DNA"/>
</dbReference>
<keyword evidence="1" id="KW-0732">Signal</keyword>
<evidence type="ECO:0000259" key="2">
    <source>
        <dbReference type="Pfam" id="PF05922"/>
    </source>
</evidence>
<comment type="caution">
    <text evidence="3">The sequence shown here is derived from an EMBL/GenBank/DDBJ whole genome shotgun (WGS) entry which is preliminary data.</text>
</comment>
<feature type="signal peptide" evidence="1">
    <location>
        <begin position="1"/>
        <end position="18"/>
    </location>
</feature>
<dbReference type="InterPro" id="IPR010259">
    <property type="entry name" value="S8pro/Inhibitor_I9"/>
</dbReference>
<protein>
    <recommendedName>
        <fullName evidence="2">Inhibitor I9 domain-containing protein</fullName>
    </recommendedName>
</protein>
<gene>
    <name evidence="3" type="ORF">TWF730_004510</name>
</gene>
<dbReference type="Pfam" id="PF05922">
    <property type="entry name" value="Inhibitor_I9"/>
    <property type="match status" value="1"/>
</dbReference>